<organism evidence="1 2">
    <name type="scientific">Lophiostoma macrostomum CBS 122681</name>
    <dbReference type="NCBI Taxonomy" id="1314788"/>
    <lineage>
        <taxon>Eukaryota</taxon>
        <taxon>Fungi</taxon>
        <taxon>Dikarya</taxon>
        <taxon>Ascomycota</taxon>
        <taxon>Pezizomycotina</taxon>
        <taxon>Dothideomycetes</taxon>
        <taxon>Pleosporomycetidae</taxon>
        <taxon>Pleosporales</taxon>
        <taxon>Lophiostomataceae</taxon>
        <taxon>Lophiostoma</taxon>
    </lineage>
</organism>
<accession>A0A6A6T062</accession>
<sequence>MAPTIYLIFYSENSFDKMIPHRIMHSYILHETAPPRLEIKPLHQYPMLHVQAPKDGKTIEIPAYTGDRQRAEEMMNGLARSLPENLDAKGNMIKKLNQIHSAGDFNLRSVSVEVGGTFYWWQIEEFDLSQQLGQTPVDKSKYYGQVRDK</sequence>
<dbReference type="Proteomes" id="UP000799324">
    <property type="component" value="Unassembled WGS sequence"/>
</dbReference>
<protein>
    <submittedName>
        <fullName evidence="1">Uncharacterized protein</fullName>
    </submittedName>
</protein>
<name>A0A6A6T062_9PLEO</name>
<evidence type="ECO:0000313" key="2">
    <source>
        <dbReference type="Proteomes" id="UP000799324"/>
    </source>
</evidence>
<evidence type="ECO:0000313" key="1">
    <source>
        <dbReference type="EMBL" id="KAF2652168.1"/>
    </source>
</evidence>
<keyword evidence="2" id="KW-1185">Reference proteome</keyword>
<dbReference type="EMBL" id="MU004408">
    <property type="protein sequence ID" value="KAF2652168.1"/>
    <property type="molecule type" value="Genomic_DNA"/>
</dbReference>
<proteinExistence type="predicted"/>
<reference evidence="1" key="1">
    <citation type="journal article" date="2020" name="Stud. Mycol.">
        <title>101 Dothideomycetes genomes: a test case for predicting lifestyles and emergence of pathogens.</title>
        <authorList>
            <person name="Haridas S."/>
            <person name="Albert R."/>
            <person name="Binder M."/>
            <person name="Bloem J."/>
            <person name="Labutti K."/>
            <person name="Salamov A."/>
            <person name="Andreopoulos B."/>
            <person name="Baker S."/>
            <person name="Barry K."/>
            <person name="Bills G."/>
            <person name="Bluhm B."/>
            <person name="Cannon C."/>
            <person name="Castanera R."/>
            <person name="Culley D."/>
            <person name="Daum C."/>
            <person name="Ezra D."/>
            <person name="Gonzalez J."/>
            <person name="Henrissat B."/>
            <person name="Kuo A."/>
            <person name="Liang C."/>
            <person name="Lipzen A."/>
            <person name="Lutzoni F."/>
            <person name="Magnuson J."/>
            <person name="Mondo S."/>
            <person name="Nolan M."/>
            <person name="Ohm R."/>
            <person name="Pangilinan J."/>
            <person name="Park H.-J."/>
            <person name="Ramirez L."/>
            <person name="Alfaro M."/>
            <person name="Sun H."/>
            <person name="Tritt A."/>
            <person name="Yoshinaga Y."/>
            <person name="Zwiers L.-H."/>
            <person name="Turgeon B."/>
            <person name="Goodwin S."/>
            <person name="Spatafora J."/>
            <person name="Crous P."/>
            <person name="Grigoriev I."/>
        </authorList>
    </citation>
    <scope>NUCLEOTIDE SEQUENCE</scope>
    <source>
        <strain evidence="1">CBS 122681</strain>
    </source>
</reference>
<gene>
    <name evidence="1" type="ORF">K491DRAFT_719178</name>
</gene>
<dbReference type="AlphaFoldDB" id="A0A6A6T062"/>